<proteinExistence type="predicted"/>
<sequence length="193" mass="20906">MAPPSTNNKPLQPHGQTPPRRFAPSDQLLFFTGGVGRLCSCLPQALICVNGTPHPVHNYYASTNITPACLLGSACDCANDHWHRQQHIVFAAHGMVGRARPILIGDRASMPVDDTIIDARQGRGAGLSIKVSIDADRDQGGPSSNGMTTGGRQYAWPSSGNLLQPGPAHSFTMQRWLDDRNDMAAYLRHRGEQ</sequence>
<evidence type="ECO:0000313" key="3">
    <source>
        <dbReference type="Proteomes" id="UP000192596"/>
    </source>
</evidence>
<gene>
    <name evidence="2" type="ORF">B0A48_16274</name>
</gene>
<organism evidence="2 3">
    <name type="scientific">Cryoendolithus antarcticus</name>
    <dbReference type="NCBI Taxonomy" id="1507870"/>
    <lineage>
        <taxon>Eukaryota</taxon>
        <taxon>Fungi</taxon>
        <taxon>Dikarya</taxon>
        <taxon>Ascomycota</taxon>
        <taxon>Pezizomycotina</taxon>
        <taxon>Dothideomycetes</taxon>
        <taxon>Dothideomycetidae</taxon>
        <taxon>Cladosporiales</taxon>
        <taxon>Cladosporiaceae</taxon>
        <taxon>Cryoendolithus</taxon>
    </lineage>
</organism>
<reference evidence="3" key="1">
    <citation type="submission" date="2017-03" db="EMBL/GenBank/DDBJ databases">
        <title>Genomes of endolithic fungi from Antarctica.</title>
        <authorList>
            <person name="Coleine C."/>
            <person name="Masonjones S."/>
            <person name="Stajich J.E."/>
        </authorList>
    </citation>
    <scope>NUCLEOTIDE SEQUENCE [LARGE SCALE GENOMIC DNA]</scope>
    <source>
        <strain evidence="3">CCFEE 5527</strain>
    </source>
</reference>
<dbReference type="EMBL" id="NAJO01000049">
    <property type="protein sequence ID" value="OQN97969.1"/>
    <property type="molecule type" value="Genomic_DNA"/>
</dbReference>
<dbReference type="Proteomes" id="UP000192596">
    <property type="component" value="Unassembled WGS sequence"/>
</dbReference>
<evidence type="ECO:0000256" key="1">
    <source>
        <dbReference type="SAM" id="MobiDB-lite"/>
    </source>
</evidence>
<keyword evidence="3" id="KW-1185">Reference proteome</keyword>
<comment type="caution">
    <text evidence="2">The sequence shown here is derived from an EMBL/GenBank/DDBJ whole genome shotgun (WGS) entry which is preliminary data.</text>
</comment>
<feature type="region of interest" description="Disordered" evidence="1">
    <location>
        <begin position="134"/>
        <end position="161"/>
    </location>
</feature>
<feature type="compositionally biased region" description="Polar residues" evidence="1">
    <location>
        <begin position="141"/>
        <end position="161"/>
    </location>
</feature>
<name>A0A1V8SFW0_9PEZI</name>
<protein>
    <submittedName>
        <fullName evidence="2">Uncharacterized protein</fullName>
    </submittedName>
</protein>
<accession>A0A1V8SFW0</accession>
<dbReference type="AlphaFoldDB" id="A0A1V8SFW0"/>
<evidence type="ECO:0000313" key="2">
    <source>
        <dbReference type="EMBL" id="OQN97969.1"/>
    </source>
</evidence>
<dbReference type="InParanoid" id="A0A1V8SFW0"/>